<dbReference type="AlphaFoldDB" id="A0A9W6U6D8"/>
<gene>
    <name evidence="1" type="ORF">Plil01_001114300</name>
</gene>
<proteinExistence type="predicted"/>
<organism evidence="1 2">
    <name type="scientific">Phytophthora lilii</name>
    <dbReference type="NCBI Taxonomy" id="2077276"/>
    <lineage>
        <taxon>Eukaryota</taxon>
        <taxon>Sar</taxon>
        <taxon>Stramenopiles</taxon>
        <taxon>Oomycota</taxon>
        <taxon>Peronosporomycetes</taxon>
        <taxon>Peronosporales</taxon>
        <taxon>Peronosporaceae</taxon>
        <taxon>Phytophthora</taxon>
    </lineage>
</organism>
<dbReference type="EMBL" id="BSXW01000627">
    <property type="protein sequence ID" value="GMF26756.1"/>
    <property type="molecule type" value="Genomic_DNA"/>
</dbReference>
<evidence type="ECO:0000313" key="2">
    <source>
        <dbReference type="Proteomes" id="UP001165083"/>
    </source>
</evidence>
<protein>
    <submittedName>
        <fullName evidence="1">Unnamed protein product</fullName>
    </submittedName>
</protein>
<comment type="caution">
    <text evidence="1">The sequence shown here is derived from an EMBL/GenBank/DDBJ whole genome shotgun (WGS) entry which is preliminary data.</text>
</comment>
<dbReference type="Proteomes" id="UP001165083">
    <property type="component" value="Unassembled WGS sequence"/>
</dbReference>
<name>A0A9W6U6D8_9STRA</name>
<accession>A0A9W6U6D8</accession>
<evidence type="ECO:0000313" key="1">
    <source>
        <dbReference type="EMBL" id="GMF26756.1"/>
    </source>
</evidence>
<sequence length="107" mass="12277">MPEDQSPLLSLSGYPSSLLSFTMWSELILMAETQPKLKELLQIRRVDNIQEYSSDNAKLNRKLLMAKDLQDMLRVVEENVRLREVIVFAGLETADFSRCGCNIDIRS</sequence>
<reference evidence="1" key="1">
    <citation type="submission" date="2023-04" db="EMBL/GenBank/DDBJ databases">
        <title>Phytophthora lilii NBRC 32176.</title>
        <authorList>
            <person name="Ichikawa N."/>
            <person name="Sato H."/>
            <person name="Tonouchi N."/>
        </authorList>
    </citation>
    <scope>NUCLEOTIDE SEQUENCE</scope>
    <source>
        <strain evidence="1">NBRC 32176</strain>
    </source>
</reference>
<dbReference type="OrthoDB" id="166080at2759"/>
<keyword evidence="2" id="KW-1185">Reference proteome</keyword>